<feature type="region of interest" description="Disordered" evidence="1">
    <location>
        <begin position="192"/>
        <end position="235"/>
    </location>
</feature>
<accession>A0A836BTU9</accession>
<keyword evidence="3" id="KW-1185">Reference proteome</keyword>
<gene>
    <name evidence="2" type="ORF">HYH03_014197</name>
</gene>
<dbReference type="EMBL" id="JAEHOE010000100">
    <property type="protein sequence ID" value="KAG2487224.1"/>
    <property type="molecule type" value="Genomic_DNA"/>
</dbReference>
<comment type="caution">
    <text evidence="2">The sequence shown here is derived from an EMBL/GenBank/DDBJ whole genome shotgun (WGS) entry which is preliminary data.</text>
</comment>
<organism evidence="2 3">
    <name type="scientific">Edaphochlamys debaryana</name>
    <dbReference type="NCBI Taxonomy" id="47281"/>
    <lineage>
        <taxon>Eukaryota</taxon>
        <taxon>Viridiplantae</taxon>
        <taxon>Chlorophyta</taxon>
        <taxon>core chlorophytes</taxon>
        <taxon>Chlorophyceae</taxon>
        <taxon>CS clade</taxon>
        <taxon>Chlamydomonadales</taxon>
        <taxon>Chlamydomonadales incertae sedis</taxon>
        <taxon>Edaphochlamys</taxon>
    </lineage>
</organism>
<dbReference type="Proteomes" id="UP000612055">
    <property type="component" value="Unassembled WGS sequence"/>
</dbReference>
<dbReference type="AlphaFoldDB" id="A0A836BTU9"/>
<name>A0A836BTU9_9CHLO</name>
<protein>
    <submittedName>
        <fullName evidence="2">Uncharacterized protein</fullName>
    </submittedName>
</protein>
<proteinExistence type="predicted"/>
<feature type="compositionally biased region" description="Pro residues" evidence="1">
    <location>
        <begin position="193"/>
        <end position="235"/>
    </location>
</feature>
<sequence>MYGDAPIAGSEDPESDAVVPYGSQRRIMTSGGGGSVTVMYGSSAHTNPGSNSYTGLLGSPTFSGLCLSGALNLPSGLWSFAEFKNNNGNAPTALLTVSVDSPLYICQISIRIASNPSGASPDKFFLVLAKGGVKQIDCPPDGRRCLGLSPLEQAYWYTCDLGAADALATGVRFKVPAETVIDAVRFTGYTCAPQPPSPAPRPPAPPAPSPKAQSPFPPSPPPPSPAPPAPEPEPTCPTACPVRRCYYHHGHGYLGASDTNVTYWEDIEAADDDISDPDNVMAESPEQLPAEILAAFPGGIPSDFLTTEVPSQGVELESNTTNSRRRLLSPSSSFLVQYAAAACTLLPSKPWSYPYLLGPPSYAGGACLASPLGPLPPGLWSYDAYALLPGALTKTLLRIDMQPPIHGCQIAVRIASKPAGSVLSKAFIRDTRGRFSVASATQPLTTPANQLLSPLSLSS</sequence>
<reference evidence="2" key="1">
    <citation type="journal article" date="2020" name="bioRxiv">
        <title>Comparative genomics of Chlamydomonas.</title>
        <authorList>
            <person name="Craig R.J."/>
            <person name="Hasan A.R."/>
            <person name="Ness R.W."/>
            <person name="Keightley P.D."/>
        </authorList>
    </citation>
    <scope>NUCLEOTIDE SEQUENCE</scope>
    <source>
        <strain evidence="2">CCAP 11/70</strain>
    </source>
</reference>
<evidence type="ECO:0000313" key="3">
    <source>
        <dbReference type="Proteomes" id="UP000612055"/>
    </source>
</evidence>
<evidence type="ECO:0000256" key="1">
    <source>
        <dbReference type="SAM" id="MobiDB-lite"/>
    </source>
</evidence>
<evidence type="ECO:0000313" key="2">
    <source>
        <dbReference type="EMBL" id="KAG2487224.1"/>
    </source>
</evidence>